<protein>
    <submittedName>
        <fullName evidence="1">Uncharacterized protein</fullName>
    </submittedName>
</protein>
<comment type="caution">
    <text evidence="1">The sequence shown here is derived from an EMBL/GenBank/DDBJ whole genome shotgun (WGS) entry which is preliminary data.</text>
</comment>
<keyword evidence="2" id="KW-1185">Reference proteome</keyword>
<sequence length="75" mass="8351">MALVQIGLMRVSEGLVQGDPDCLYDLCPILTRWAMHIAIDTTIETKHSPVTTNNKPILESNAAWLFEKKLASQIV</sequence>
<dbReference type="Proteomes" id="UP001156627">
    <property type="component" value="Unassembled WGS sequence"/>
</dbReference>
<reference evidence="2" key="1">
    <citation type="journal article" date="2019" name="Int. J. Syst. Evol. Microbiol.">
        <title>The Global Catalogue of Microorganisms (GCM) 10K type strain sequencing project: providing services to taxonomists for standard genome sequencing and annotation.</title>
        <authorList>
            <consortium name="The Broad Institute Genomics Platform"/>
            <consortium name="The Broad Institute Genome Sequencing Center for Infectious Disease"/>
            <person name="Wu L."/>
            <person name="Ma J."/>
        </authorList>
    </citation>
    <scope>NUCLEOTIDE SEQUENCE [LARGE SCALE GENOMIC DNA]</scope>
    <source>
        <strain evidence="2">NBRC 111981</strain>
    </source>
</reference>
<proteinExistence type="predicted"/>
<gene>
    <name evidence="1" type="ORF">GCM10007898_14490</name>
</gene>
<name>A0ABQ5X8B1_9GAMM</name>
<accession>A0ABQ5X8B1</accession>
<evidence type="ECO:0000313" key="1">
    <source>
        <dbReference type="EMBL" id="GLQ87881.1"/>
    </source>
</evidence>
<evidence type="ECO:0000313" key="2">
    <source>
        <dbReference type="Proteomes" id="UP001156627"/>
    </source>
</evidence>
<dbReference type="EMBL" id="BSOA01000012">
    <property type="protein sequence ID" value="GLQ87881.1"/>
    <property type="molecule type" value="Genomic_DNA"/>
</dbReference>
<organism evidence="1 2">
    <name type="scientific">Dyella flagellata</name>
    <dbReference type="NCBI Taxonomy" id="1867833"/>
    <lineage>
        <taxon>Bacteria</taxon>
        <taxon>Pseudomonadati</taxon>
        <taxon>Pseudomonadota</taxon>
        <taxon>Gammaproteobacteria</taxon>
        <taxon>Lysobacterales</taxon>
        <taxon>Rhodanobacteraceae</taxon>
        <taxon>Dyella</taxon>
    </lineage>
</organism>